<name>A0ABU2GZN4_9ACTN</name>
<sequence>MADDLRAAGKVADPVSDRQDDRSLGLGDEWGWLALDEDAPDLEPAALPEEEGLAESAEGNDLLDVDDDLDVAAAAPPRKPQGRGSDDRVRQPRRGTRPAGRVLVVALAAAVVVIVAGAVGAGMLFGGASEDSAPQDPVEVLADTTGVTAAADDDCPEGVDGPVTTGNDSGDQESGPGVIKAFDYAYYVDRSGERARTVATPTGVGSTKELQASIDALPADTGHCLRITDRGNGLYAVQLTETRPGEQPIVYPQLIQTVEADGKTWIASIKKDTP</sequence>
<keyword evidence="5" id="KW-1185">Reference proteome</keyword>
<dbReference type="Pfam" id="PF26527">
    <property type="entry name" value="DUF8176"/>
    <property type="match status" value="1"/>
</dbReference>
<proteinExistence type="predicted"/>
<keyword evidence="2" id="KW-0812">Transmembrane</keyword>
<dbReference type="InterPro" id="IPR058489">
    <property type="entry name" value="DUF8176"/>
</dbReference>
<keyword evidence="2" id="KW-0472">Membrane</keyword>
<evidence type="ECO:0000313" key="4">
    <source>
        <dbReference type="EMBL" id="MDS1116404.1"/>
    </source>
</evidence>
<keyword evidence="2" id="KW-1133">Transmembrane helix</keyword>
<evidence type="ECO:0000256" key="1">
    <source>
        <dbReference type="SAM" id="MobiDB-lite"/>
    </source>
</evidence>
<comment type="caution">
    <text evidence="4">The sequence shown here is derived from an EMBL/GenBank/DDBJ whole genome shotgun (WGS) entry which is preliminary data.</text>
</comment>
<gene>
    <name evidence="4" type="ORF">RD149_21910</name>
</gene>
<feature type="region of interest" description="Disordered" evidence="1">
    <location>
        <begin position="37"/>
        <end position="95"/>
    </location>
</feature>
<dbReference type="Proteomes" id="UP001265083">
    <property type="component" value="Unassembled WGS sequence"/>
</dbReference>
<feature type="region of interest" description="Disordered" evidence="1">
    <location>
        <begin position="148"/>
        <end position="175"/>
    </location>
</feature>
<protein>
    <recommendedName>
        <fullName evidence="3">DUF8176 domain-containing protein</fullName>
    </recommendedName>
</protein>
<organism evidence="4 5">
    <name type="scientific">Gordonia westfalica</name>
    <dbReference type="NCBI Taxonomy" id="158898"/>
    <lineage>
        <taxon>Bacteria</taxon>
        <taxon>Bacillati</taxon>
        <taxon>Actinomycetota</taxon>
        <taxon>Actinomycetes</taxon>
        <taxon>Mycobacteriales</taxon>
        <taxon>Gordoniaceae</taxon>
        <taxon>Gordonia</taxon>
    </lineage>
</organism>
<evidence type="ECO:0000313" key="5">
    <source>
        <dbReference type="Proteomes" id="UP001265083"/>
    </source>
</evidence>
<feature type="compositionally biased region" description="Acidic residues" evidence="1">
    <location>
        <begin position="61"/>
        <end position="70"/>
    </location>
</feature>
<dbReference type="RefSeq" id="WP_310952200.1">
    <property type="nucleotide sequence ID" value="NZ_JAVLUS010000024.1"/>
</dbReference>
<feature type="domain" description="DUF8176" evidence="3">
    <location>
        <begin position="153"/>
        <end position="270"/>
    </location>
</feature>
<reference evidence="4 5" key="1">
    <citation type="submission" date="2023-08" db="EMBL/GenBank/DDBJ databases">
        <title>Bioegradation of LLDPE and BLDPE plastic by marine bacteria from coast plastic debris.</title>
        <authorList>
            <person name="Rong Z."/>
        </authorList>
    </citation>
    <scope>NUCLEOTIDE SEQUENCE [LARGE SCALE GENOMIC DNA]</scope>
    <source>
        <strain evidence="4 5">Z-2</strain>
    </source>
</reference>
<feature type="region of interest" description="Disordered" evidence="1">
    <location>
        <begin position="1"/>
        <end position="24"/>
    </location>
</feature>
<feature type="transmembrane region" description="Helical" evidence="2">
    <location>
        <begin position="102"/>
        <end position="125"/>
    </location>
</feature>
<evidence type="ECO:0000259" key="3">
    <source>
        <dbReference type="Pfam" id="PF26527"/>
    </source>
</evidence>
<evidence type="ECO:0000256" key="2">
    <source>
        <dbReference type="SAM" id="Phobius"/>
    </source>
</evidence>
<accession>A0ABU2GZN4</accession>
<dbReference type="EMBL" id="JAVLUS010000024">
    <property type="protein sequence ID" value="MDS1116404.1"/>
    <property type="molecule type" value="Genomic_DNA"/>
</dbReference>